<dbReference type="Gene3D" id="3.40.50.300">
    <property type="entry name" value="P-loop containing nucleotide triphosphate hydrolases"/>
    <property type="match status" value="1"/>
</dbReference>
<dbReference type="SMART" id="SM00065">
    <property type="entry name" value="GAF"/>
    <property type="match status" value="1"/>
</dbReference>
<keyword evidence="8" id="KW-1185">Reference proteome</keyword>
<keyword evidence="4" id="KW-0238">DNA-binding</keyword>
<keyword evidence="2" id="KW-0067">ATP-binding</keyword>
<keyword evidence="5" id="KW-0804">Transcription</keyword>
<dbReference type="SUPFAM" id="SSF52540">
    <property type="entry name" value="P-loop containing nucleoside triphosphate hydrolases"/>
    <property type="match status" value="1"/>
</dbReference>
<evidence type="ECO:0000256" key="3">
    <source>
        <dbReference type="ARBA" id="ARBA00023015"/>
    </source>
</evidence>
<dbReference type="GO" id="GO:0006355">
    <property type="term" value="P:regulation of DNA-templated transcription"/>
    <property type="evidence" value="ECO:0007669"/>
    <property type="project" value="InterPro"/>
</dbReference>
<dbReference type="PRINTS" id="PR01590">
    <property type="entry name" value="HTHFIS"/>
</dbReference>
<dbReference type="GO" id="GO:0043565">
    <property type="term" value="F:sequence-specific DNA binding"/>
    <property type="evidence" value="ECO:0007669"/>
    <property type="project" value="InterPro"/>
</dbReference>
<dbReference type="EMBL" id="SMGG01000003">
    <property type="protein sequence ID" value="TCK62245.1"/>
    <property type="molecule type" value="Genomic_DNA"/>
</dbReference>
<dbReference type="PROSITE" id="PS00676">
    <property type="entry name" value="SIGMA54_INTERACT_2"/>
    <property type="match status" value="1"/>
</dbReference>
<evidence type="ECO:0000313" key="8">
    <source>
        <dbReference type="Proteomes" id="UP000294614"/>
    </source>
</evidence>
<feature type="domain" description="Sigma-54 factor interaction" evidence="6">
    <location>
        <begin position="205"/>
        <end position="433"/>
    </location>
</feature>
<reference evidence="7 8" key="1">
    <citation type="submission" date="2019-03" db="EMBL/GenBank/DDBJ databases">
        <title>Genomic Encyclopedia of Type Strains, Phase IV (KMG-IV): sequencing the most valuable type-strain genomes for metagenomic binning, comparative biology and taxonomic classification.</title>
        <authorList>
            <person name="Goeker M."/>
        </authorList>
    </citation>
    <scope>NUCLEOTIDE SEQUENCE [LARGE SCALE GENOMIC DNA]</scope>
    <source>
        <strain evidence="7 8">DSM 24984</strain>
    </source>
</reference>
<dbReference type="InterPro" id="IPR025944">
    <property type="entry name" value="Sigma_54_int_dom_CS"/>
</dbReference>
<dbReference type="Gene3D" id="1.10.10.60">
    <property type="entry name" value="Homeodomain-like"/>
    <property type="match status" value="1"/>
</dbReference>
<dbReference type="RefSeq" id="WP_132872156.1">
    <property type="nucleotide sequence ID" value="NZ_SMGG01000003.1"/>
</dbReference>
<name>A0A4R1KCI4_9BACT</name>
<dbReference type="Pfam" id="PF01590">
    <property type="entry name" value="GAF"/>
    <property type="match status" value="1"/>
</dbReference>
<dbReference type="FunFam" id="3.40.50.300:FF:000006">
    <property type="entry name" value="DNA-binding transcriptional regulator NtrC"/>
    <property type="match status" value="1"/>
</dbReference>
<dbReference type="PANTHER" id="PTHR32071:SF57">
    <property type="entry name" value="C4-DICARBOXYLATE TRANSPORT TRANSCRIPTIONAL REGULATORY PROTEIN DCTD"/>
    <property type="match status" value="1"/>
</dbReference>
<comment type="caution">
    <text evidence="7">The sequence shown here is derived from an EMBL/GenBank/DDBJ whole genome shotgun (WGS) entry which is preliminary data.</text>
</comment>
<dbReference type="Pfam" id="PF02954">
    <property type="entry name" value="HTH_8"/>
    <property type="match status" value="1"/>
</dbReference>
<evidence type="ECO:0000259" key="6">
    <source>
        <dbReference type="PROSITE" id="PS50045"/>
    </source>
</evidence>
<dbReference type="Gene3D" id="1.10.8.60">
    <property type="match status" value="1"/>
</dbReference>
<dbReference type="InterPro" id="IPR002197">
    <property type="entry name" value="HTH_Fis"/>
</dbReference>
<dbReference type="InterPro" id="IPR025662">
    <property type="entry name" value="Sigma_54_int_dom_ATP-bd_1"/>
</dbReference>
<dbReference type="InterPro" id="IPR002078">
    <property type="entry name" value="Sigma_54_int"/>
</dbReference>
<dbReference type="InterPro" id="IPR003018">
    <property type="entry name" value="GAF"/>
</dbReference>
<dbReference type="InterPro" id="IPR009057">
    <property type="entry name" value="Homeodomain-like_sf"/>
</dbReference>
<dbReference type="OrthoDB" id="9771372at2"/>
<evidence type="ECO:0000256" key="4">
    <source>
        <dbReference type="ARBA" id="ARBA00023125"/>
    </source>
</evidence>
<dbReference type="InterPro" id="IPR003593">
    <property type="entry name" value="AAA+_ATPase"/>
</dbReference>
<dbReference type="InterPro" id="IPR027417">
    <property type="entry name" value="P-loop_NTPase"/>
</dbReference>
<keyword evidence="3" id="KW-0805">Transcription regulation</keyword>
<dbReference type="SMART" id="SM00382">
    <property type="entry name" value="AAA"/>
    <property type="match status" value="1"/>
</dbReference>
<dbReference type="Pfam" id="PF25601">
    <property type="entry name" value="AAA_lid_14"/>
    <property type="match status" value="1"/>
</dbReference>
<organism evidence="7 8">
    <name type="scientific">Seleniivibrio woodruffii</name>
    <dbReference type="NCBI Taxonomy" id="1078050"/>
    <lineage>
        <taxon>Bacteria</taxon>
        <taxon>Pseudomonadati</taxon>
        <taxon>Deferribacterota</taxon>
        <taxon>Deferribacteres</taxon>
        <taxon>Deferribacterales</taxon>
        <taxon>Geovibrionaceae</taxon>
        <taxon>Seleniivibrio</taxon>
    </lineage>
</organism>
<dbReference type="SUPFAM" id="SSF46689">
    <property type="entry name" value="Homeodomain-like"/>
    <property type="match status" value="1"/>
</dbReference>
<dbReference type="InterPro" id="IPR058031">
    <property type="entry name" value="AAA_lid_NorR"/>
</dbReference>
<evidence type="ECO:0000256" key="5">
    <source>
        <dbReference type="ARBA" id="ARBA00023163"/>
    </source>
</evidence>
<evidence type="ECO:0000256" key="1">
    <source>
        <dbReference type="ARBA" id="ARBA00022741"/>
    </source>
</evidence>
<dbReference type="Pfam" id="PF00158">
    <property type="entry name" value="Sigma54_activat"/>
    <property type="match status" value="1"/>
</dbReference>
<dbReference type="AlphaFoldDB" id="A0A4R1KCI4"/>
<evidence type="ECO:0000313" key="7">
    <source>
        <dbReference type="EMBL" id="TCK62245.1"/>
    </source>
</evidence>
<keyword evidence="1" id="KW-0547">Nucleotide-binding</keyword>
<accession>A0A4R1KCI4</accession>
<dbReference type="InterPro" id="IPR029016">
    <property type="entry name" value="GAF-like_dom_sf"/>
</dbReference>
<dbReference type="PROSITE" id="PS50045">
    <property type="entry name" value="SIGMA54_INTERACT_4"/>
    <property type="match status" value="1"/>
</dbReference>
<dbReference type="CDD" id="cd00009">
    <property type="entry name" value="AAA"/>
    <property type="match status" value="1"/>
</dbReference>
<dbReference type="InterPro" id="IPR025943">
    <property type="entry name" value="Sigma_54_int_dom_ATP-bd_2"/>
</dbReference>
<dbReference type="PROSITE" id="PS00675">
    <property type="entry name" value="SIGMA54_INTERACT_1"/>
    <property type="match status" value="1"/>
</dbReference>
<proteinExistence type="predicted"/>
<dbReference type="PANTHER" id="PTHR32071">
    <property type="entry name" value="TRANSCRIPTIONAL REGULATORY PROTEIN"/>
    <property type="match status" value="1"/>
</dbReference>
<gene>
    <name evidence="7" type="ORF">C8D98_0766</name>
</gene>
<dbReference type="SUPFAM" id="SSF55781">
    <property type="entry name" value="GAF domain-like"/>
    <property type="match status" value="1"/>
</dbReference>
<dbReference type="PROSITE" id="PS00688">
    <property type="entry name" value="SIGMA54_INTERACT_3"/>
    <property type="match status" value="1"/>
</dbReference>
<dbReference type="Gene3D" id="3.30.450.40">
    <property type="match status" value="1"/>
</dbReference>
<dbReference type="GO" id="GO:0005524">
    <property type="term" value="F:ATP binding"/>
    <property type="evidence" value="ECO:0007669"/>
    <property type="project" value="UniProtKB-KW"/>
</dbReference>
<dbReference type="Proteomes" id="UP000294614">
    <property type="component" value="Unassembled WGS sequence"/>
</dbReference>
<evidence type="ECO:0000256" key="2">
    <source>
        <dbReference type="ARBA" id="ARBA00022840"/>
    </source>
</evidence>
<sequence length="519" mass="57707">MKYLNYFKTALNTIYEISVILNSSTNRRHALYGVVKQMHDTLSFERAFILIHDSRTHRLNLTAYVGIDDTTSSGISYNCDEGIVGKVFRLGVPILIPDIEKEPQFLNRLRRPAAEEQTSFIAVPLKYEGRTLGVLAVDKFSSQMNSVATEVEIMKMIANLVASFLHNSEYFQNTLGIIKDEKSRIEAENLSLINELKSKFSFKGLAGNSKLMEKVFDKITMVTNTSASVLIRGESGTGKEVVAKTIHYNSDRSGKPFVAVNCAAIPADLIESELFGYAKGAFAGASAEKKGRFEQAEGGTVFLDEVGDMPLDAQSKLLRVLQDKTIEKLGTMESTKVDVRILAATNKNLEVAVQAGKFRLDLYYRLNVFTIDLPPLRKRKEDIPAICLQIIERLNESYGKNFSINSSTLAPLANCTWPGNIRELENCLERAALTAGDGLIKPEHVSCQSGDMCLSRIMENSSEEDEPVSAAKDDSDKTQLLEALQRAGWVQAKAARMLNMTVRQVNYRIAKYGIEVKKI</sequence>
<protein>
    <submittedName>
        <fullName evidence="7">Nif-specific regulatory protein</fullName>
    </submittedName>
</protein>